<dbReference type="AlphaFoldDB" id="A0A2V2YZ17"/>
<gene>
    <name evidence="1" type="ORF">DFQ01_104256</name>
</gene>
<dbReference type="OrthoDB" id="2599887at2"/>
<protein>
    <submittedName>
        <fullName evidence="1">Spore germination protein PE</fullName>
    </submittedName>
</protein>
<keyword evidence="2" id="KW-1185">Reference proteome</keyword>
<dbReference type="Proteomes" id="UP000246635">
    <property type="component" value="Unassembled WGS sequence"/>
</dbReference>
<evidence type="ECO:0000313" key="1">
    <source>
        <dbReference type="EMBL" id="PWW05694.1"/>
    </source>
</evidence>
<comment type="caution">
    <text evidence="1">The sequence shown here is derived from an EMBL/GenBank/DDBJ whole genome shotgun (WGS) entry which is preliminary data.</text>
</comment>
<accession>A0A2V2YZ17</accession>
<sequence length="158" mass="17484">MFPRITFTIPGANLPPPVFLDLDYDNSRVSEVQGIHLLNISQAGVMQLGDRSESNSMLRAIALQRQEDHPYAGDVFFESYLIFSRPIPDIVDADDDDSVVQTYRLNQNPCISVGCIHITSAGAASQIVIGRGQTHRAESRIKHIRQFAGKKPLPPICP</sequence>
<proteinExistence type="predicted"/>
<evidence type="ECO:0000313" key="2">
    <source>
        <dbReference type="Proteomes" id="UP000246635"/>
    </source>
</evidence>
<dbReference type="Pfam" id="PF10970">
    <property type="entry name" value="GerPE"/>
    <property type="match status" value="1"/>
</dbReference>
<dbReference type="EMBL" id="QGTQ01000004">
    <property type="protein sequence ID" value="PWW05694.1"/>
    <property type="molecule type" value="Genomic_DNA"/>
</dbReference>
<name>A0A2V2YZ17_9BACL</name>
<reference evidence="1 2" key="1">
    <citation type="submission" date="2018-05" db="EMBL/GenBank/DDBJ databases">
        <title>Genomic Encyclopedia of Type Strains, Phase III (KMG-III): the genomes of soil and plant-associated and newly described type strains.</title>
        <authorList>
            <person name="Whitman W."/>
        </authorList>
    </citation>
    <scope>NUCLEOTIDE SEQUENCE [LARGE SCALE GENOMIC DNA]</scope>
    <source>
        <strain evidence="1 2">CECT 5696</strain>
    </source>
</reference>
<dbReference type="InterPro" id="IPR024496">
    <property type="entry name" value="Spore_germ_GerPE"/>
</dbReference>
<organism evidence="1 2">
    <name type="scientific">Paenibacillus cellulosilyticus</name>
    <dbReference type="NCBI Taxonomy" id="375489"/>
    <lineage>
        <taxon>Bacteria</taxon>
        <taxon>Bacillati</taxon>
        <taxon>Bacillota</taxon>
        <taxon>Bacilli</taxon>
        <taxon>Bacillales</taxon>
        <taxon>Paenibacillaceae</taxon>
        <taxon>Paenibacillus</taxon>
    </lineage>
</organism>